<accession>D6TLH2</accession>
<reference evidence="1 2" key="1">
    <citation type="journal article" date="2011" name="Stand. Genomic Sci.">
        <title>Non-contiguous finished genome sequence and contextual data of the filamentous soil bacterium Ktedonobacter racemifer type strain (SOSP1-21).</title>
        <authorList>
            <person name="Chang Y.J."/>
            <person name="Land M."/>
            <person name="Hauser L."/>
            <person name="Chertkov O."/>
            <person name="Del Rio T.G."/>
            <person name="Nolan M."/>
            <person name="Copeland A."/>
            <person name="Tice H."/>
            <person name="Cheng J.F."/>
            <person name="Lucas S."/>
            <person name="Han C."/>
            <person name="Goodwin L."/>
            <person name="Pitluck S."/>
            <person name="Ivanova N."/>
            <person name="Ovchinikova G."/>
            <person name="Pati A."/>
            <person name="Chen A."/>
            <person name="Palaniappan K."/>
            <person name="Mavromatis K."/>
            <person name="Liolios K."/>
            <person name="Brettin T."/>
            <person name="Fiebig A."/>
            <person name="Rohde M."/>
            <person name="Abt B."/>
            <person name="Goker M."/>
            <person name="Detter J.C."/>
            <person name="Woyke T."/>
            <person name="Bristow J."/>
            <person name="Eisen J.A."/>
            <person name="Markowitz V."/>
            <person name="Hugenholtz P."/>
            <person name="Kyrpides N.C."/>
            <person name="Klenk H.P."/>
            <person name="Lapidus A."/>
        </authorList>
    </citation>
    <scope>NUCLEOTIDE SEQUENCE [LARGE SCALE GENOMIC DNA]</scope>
    <source>
        <strain evidence="2">DSM 44963</strain>
    </source>
</reference>
<evidence type="ECO:0000313" key="2">
    <source>
        <dbReference type="Proteomes" id="UP000004508"/>
    </source>
</evidence>
<dbReference type="InParanoid" id="D6TLH2"/>
<keyword evidence="2" id="KW-1185">Reference proteome</keyword>
<name>D6TLH2_KTERA</name>
<evidence type="ECO:0000313" key="1">
    <source>
        <dbReference type="EMBL" id="EFH86622.1"/>
    </source>
</evidence>
<protein>
    <submittedName>
        <fullName evidence="1">Uncharacterized protein</fullName>
    </submittedName>
</protein>
<proteinExistence type="predicted"/>
<gene>
    <name evidence="1" type="ORF">Krac_7927</name>
</gene>
<comment type="caution">
    <text evidence="1">The sequence shown here is derived from an EMBL/GenBank/DDBJ whole genome shotgun (WGS) entry which is preliminary data.</text>
</comment>
<dbReference type="RefSeq" id="WP_007911088.1">
    <property type="nucleotide sequence ID" value="NZ_ADVG01000002.1"/>
</dbReference>
<dbReference type="Proteomes" id="UP000004508">
    <property type="component" value="Unassembled WGS sequence"/>
</dbReference>
<organism evidence="1 2">
    <name type="scientific">Ktedonobacter racemifer DSM 44963</name>
    <dbReference type="NCBI Taxonomy" id="485913"/>
    <lineage>
        <taxon>Bacteria</taxon>
        <taxon>Bacillati</taxon>
        <taxon>Chloroflexota</taxon>
        <taxon>Ktedonobacteria</taxon>
        <taxon>Ktedonobacterales</taxon>
        <taxon>Ktedonobacteraceae</taxon>
        <taxon>Ktedonobacter</taxon>
    </lineage>
</organism>
<sequence length="134" mass="14185">MFTSIVKGAAAILPPWRDEEGVCLLLWSGPGVVVGVEGELSLIDGRQMGDGDVKLGVPIVVVEGAADQFMRVCCSCNDLEIAGVGKLTVDLLGSRGRMDIDAEDLFWSHYCLEGEAVGGGWIEAKELFSVSGRA</sequence>
<dbReference type="AlphaFoldDB" id="D6TLH2"/>
<dbReference type="EMBL" id="ADVG01000002">
    <property type="protein sequence ID" value="EFH86622.1"/>
    <property type="molecule type" value="Genomic_DNA"/>
</dbReference>